<sequence>MPSKRSGFKRRFSHSQRLKGQAVFLQEKAVLLEQVCKKLLFFRESALVACVLPALRFLPSCCPVLTGQEYRGLIGFGPTGNCCQPRKTFGQPPIN</sequence>
<evidence type="ECO:0000313" key="1">
    <source>
        <dbReference type="EMBL" id="TKR61589.1"/>
    </source>
</evidence>
<dbReference type="AlphaFoldDB" id="A0A4U5LZ50"/>
<keyword evidence="2" id="KW-1185">Reference proteome</keyword>
<name>A0A4U5LZ50_STECR</name>
<reference evidence="1 2" key="1">
    <citation type="journal article" date="2015" name="Genome Biol.">
        <title>Comparative genomics of Steinernema reveals deeply conserved gene regulatory networks.</title>
        <authorList>
            <person name="Dillman A.R."/>
            <person name="Macchietto M."/>
            <person name="Porter C.F."/>
            <person name="Rogers A."/>
            <person name="Williams B."/>
            <person name="Antoshechkin I."/>
            <person name="Lee M.M."/>
            <person name="Goodwin Z."/>
            <person name="Lu X."/>
            <person name="Lewis E.E."/>
            <person name="Goodrich-Blair H."/>
            <person name="Stock S.P."/>
            <person name="Adams B.J."/>
            <person name="Sternberg P.W."/>
            <person name="Mortazavi A."/>
        </authorList>
    </citation>
    <scope>NUCLEOTIDE SEQUENCE [LARGE SCALE GENOMIC DNA]</scope>
    <source>
        <strain evidence="1 2">ALL</strain>
    </source>
</reference>
<organism evidence="1 2">
    <name type="scientific">Steinernema carpocapsae</name>
    <name type="common">Entomopathogenic nematode</name>
    <dbReference type="NCBI Taxonomy" id="34508"/>
    <lineage>
        <taxon>Eukaryota</taxon>
        <taxon>Metazoa</taxon>
        <taxon>Ecdysozoa</taxon>
        <taxon>Nematoda</taxon>
        <taxon>Chromadorea</taxon>
        <taxon>Rhabditida</taxon>
        <taxon>Tylenchina</taxon>
        <taxon>Panagrolaimomorpha</taxon>
        <taxon>Strongyloidoidea</taxon>
        <taxon>Steinernematidae</taxon>
        <taxon>Steinernema</taxon>
    </lineage>
</organism>
<proteinExistence type="predicted"/>
<reference evidence="1 2" key="2">
    <citation type="journal article" date="2019" name="G3 (Bethesda)">
        <title>Hybrid Assembly of the Genome of the Entomopathogenic Nematode Steinernema carpocapsae Identifies the X-Chromosome.</title>
        <authorList>
            <person name="Serra L."/>
            <person name="Macchietto M."/>
            <person name="Macias-Munoz A."/>
            <person name="McGill C.J."/>
            <person name="Rodriguez I.M."/>
            <person name="Rodriguez B."/>
            <person name="Murad R."/>
            <person name="Mortazavi A."/>
        </authorList>
    </citation>
    <scope>NUCLEOTIDE SEQUENCE [LARGE SCALE GENOMIC DNA]</scope>
    <source>
        <strain evidence="1 2">ALL</strain>
    </source>
</reference>
<protein>
    <submittedName>
        <fullName evidence="1">Uncharacterized protein</fullName>
    </submittedName>
</protein>
<dbReference type="Proteomes" id="UP000298663">
    <property type="component" value="Unassembled WGS sequence"/>
</dbReference>
<accession>A0A4U5LZ50</accession>
<comment type="caution">
    <text evidence="1">The sequence shown here is derived from an EMBL/GenBank/DDBJ whole genome shotgun (WGS) entry which is preliminary data.</text>
</comment>
<gene>
    <name evidence="1" type="ORF">L596_028682</name>
</gene>
<dbReference type="EMBL" id="AZBU02000011">
    <property type="protein sequence ID" value="TKR61589.1"/>
    <property type="molecule type" value="Genomic_DNA"/>
</dbReference>
<evidence type="ECO:0000313" key="2">
    <source>
        <dbReference type="Proteomes" id="UP000298663"/>
    </source>
</evidence>